<dbReference type="RefSeq" id="XP_009056424.1">
    <property type="nucleotide sequence ID" value="XM_009058176.1"/>
</dbReference>
<dbReference type="Proteomes" id="UP000030746">
    <property type="component" value="Unassembled WGS sequence"/>
</dbReference>
<dbReference type="CDD" id="cd19051">
    <property type="entry name" value="LGIC_TM_cation"/>
    <property type="match status" value="1"/>
</dbReference>
<keyword evidence="5" id="KW-0407">Ion channel</keyword>
<dbReference type="OMA" id="AWINFNG"/>
<dbReference type="SUPFAM" id="SSF90112">
    <property type="entry name" value="Neurotransmitter-gated ion-channel transmembrane pore"/>
    <property type="match status" value="1"/>
</dbReference>
<dbReference type="GO" id="GO:0005230">
    <property type="term" value="F:extracellular ligand-gated monoatomic ion channel activity"/>
    <property type="evidence" value="ECO:0007669"/>
    <property type="project" value="InterPro"/>
</dbReference>
<dbReference type="InterPro" id="IPR006201">
    <property type="entry name" value="Neur_channel"/>
</dbReference>
<feature type="domain" description="Neurotransmitter-gated ion-channel transmembrane" evidence="7">
    <location>
        <begin position="256"/>
        <end position="341"/>
    </location>
</feature>
<dbReference type="EMBL" id="KB202014">
    <property type="protein sequence ID" value="ESO92735.1"/>
    <property type="molecule type" value="Genomic_DNA"/>
</dbReference>
<keyword evidence="2 5" id="KW-0812">Transmembrane</keyword>
<reference evidence="8 9" key="1">
    <citation type="journal article" date="2013" name="Nature">
        <title>Insights into bilaterian evolution from three spiralian genomes.</title>
        <authorList>
            <person name="Simakov O."/>
            <person name="Marletaz F."/>
            <person name="Cho S.J."/>
            <person name="Edsinger-Gonzales E."/>
            <person name="Havlak P."/>
            <person name="Hellsten U."/>
            <person name="Kuo D.H."/>
            <person name="Larsson T."/>
            <person name="Lv J."/>
            <person name="Arendt D."/>
            <person name="Savage R."/>
            <person name="Osoegawa K."/>
            <person name="de Jong P."/>
            <person name="Grimwood J."/>
            <person name="Chapman J.A."/>
            <person name="Shapiro H."/>
            <person name="Aerts A."/>
            <person name="Otillar R.P."/>
            <person name="Terry A.Y."/>
            <person name="Boore J.L."/>
            <person name="Grigoriev I.V."/>
            <person name="Lindberg D.R."/>
            <person name="Seaver E.C."/>
            <person name="Weisblat D.A."/>
            <person name="Putnam N.H."/>
            <person name="Rokhsar D.S."/>
        </authorList>
    </citation>
    <scope>NUCLEOTIDE SEQUENCE [LARGE SCALE GENOMIC DNA]</scope>
</reference>
<sequence>MAVIYDQFIIMTCLYQAQCIINHIREGFNSFICYVEQIHVTSSDYYKHKMKLINDLTDYTRYQPSQIPLQNNSYSLPIDAVISIGNSIEVREETQSVLLDIWLQFKWDDFLMTWNSSNFGNISTVRLDIDQIWHPKIGIFFGTEQESIVTDSNTQVQVSHDGTVFIHIIDSTSVRCFLDVAKFPFDKQSCEIYIVPLNAYKSEIYFRNISTEIKIIGEGQWDILTHGYILEERSNNALLTFAFVIERRPSYYVTYVILPIMATSLLNPVVFLIPADSGEKVSTAVTILLSYSVFLGVISELLAKTSTSIAMLSIYIVASQLMSGLYVFLCVIIVRRFNRLDQNTFVCPCFPKNNTVNDGIDSAKESNDETSHKESYYDAGKIDRICARVAFTFTFTATIALSIFLLL</sequence>
<comment type="similarity">
    <text evidence="5">Belongs to the ligand-gated ion channel (TC 1.A.9) family.</text>
</comment>
<dbReference type="PROSITE" id="PS00236">
    <property type="entry name" value="NEUROTR_ION_CHANNEL"/>
    <property type="match status" value="1"/>
</dbReference>
<dbReference type="InterPro" id="IPR006202">
    <property type="entry name" value="Neur_chan_lig-bd"/>
</dbReference>
<dbReference type="InterPro" id="IPR038050">
    <property type="entry name" value="Neuro_actylchol_rec"/>
</dbReference>
<dbReference type="HOGENOM" id="CLU_018074_1_4_1"/>
<evidence type="ECO:0000313" key="8">
    <source>
        <dbReference type="EMBL" id="ESO92735.1"/>
    </source>
</evidence>
<dbReference type="Pfam" id="PF02932">
    <property type="entry name" value="Neur_chan_memb"/>
    <property type="match status" value="1"/>
</dbReference>
<dbReference type="GO" id="GO:0016020">
    <property type="term" value="C:membrane"/>
    <property type="evidence" value="ECO:0007669"/>
    <property type="project" value="UniProtKB-SubCell"/>
</dbReference>
<name>V4ACA5_LOTGI</name>
<dbReference type="CTD" id="20238947"/>
<dbReference type="KEGG" id="lgi:LOTGIDRAFT_162211"/>
<protein>
    <recommendedName>
        <fullName evidence="10">Neurotransmitter-gated ion-channel ligand-binding domain-containing protein</fullName>
    </recommendedName>
</protein>
<feature type="transmembrane region" description="Helical" evidence="5">
    <location>
        <begin position="385"/>
        <end position="406"/>
    </location>
</feature>
<evidence type="ECO:0000259" key="7">
    <source>
        <dbReference type="Pfam" id="PF02932"/>
    </source>
</evidence>
<dbReference type="GO" id="GO:0004888">
    <property type="term" value="F:transmembrane signaling receptor activity"/>
    <property type="evidence" value="ECO:0007669"/>
    <property type="project" value="InterPro"/>
</dbReference>
<dbReference type="Gene3D" id="1.20.58.390">
    <property type="entry name" value="Neurotransmitter-gated ion-channel transmembrane domain"/>
    <property type="match status" value="1"/>
</dbReference>
<dbReference type="SUPFAM" id="SSF63712">
    <property type="entry name" value="Nicotinic receptor ligand binding domain-like"/>
    <property type="match status" value="1"/>
</dbReference>
<evidence type="ECO:0000256" key="4">
    <source>
        <dbReference type="ARBA" id="ARBA00023136"/>
    </source>
</evidence>
<evidence type="ECO:0008006" key="10">
    <source>
        <dbReference type="Google" id="ProtNLM"/>
    </source>
</evidence>
<evidence type="ECO:0000256" key="1">
    <source>
        <dbReference type="ARBA" id="ARBA00004141"/>
    </source>
</evidence>
<keyword evidence="4 5" id="KW-0472">Membrane</keyword>
<dbReference type="InterPro" id="IPR006029">
    <property type="entry name" value="Neurotrans-gated_channel_TM"/>
</dbReference>
<evidence type="ECO:0000256" key="2">
    <source>
        <dbReference type="ARBA" id="ARBA00022692"/>
    </source>
</evidence>
<dbReference type="Gene3D" id="2.70.170.10">
    <property type="entry name" value="Neurotransmitter-gated ion-channel ligand-binding domain"/>
    <property type="match status" value="1"/>
</dbReference>
<dbReference type="Pfam" id="PF02931">
    <property type="entry name" value="Neur_chan_LBD"/>
    <property type="match status" value="1"/>
</dbReference>
<dbReference type="PRINTS" id="PR00252">
    <property type="entry name" value="NRIONCHANNEL"/>
</dbReference>
<dbReference type="PANTHER" id="PTHR18945">
    <property type="entry name" value="NEUROTRANSMITTER GATED ION CHANNEL"/>
    <property type="match status" value="1"/>
</dbReference>
<dbReference type="AlphaFoldDB" id="V4ACA5"/>
<feature type="transmembrane region" description="Helical" evidence="5">
    <location>
        <begin position="309"/>
        <end position="334"/>
    </location>
</feature>
<dbReference type="InterPro" id="IPR018000">
    <property type="entry name" value="Neurotransmitter_ion_chnl_CS"/>
</dbReference>
<evidence type="ECO:0000256" key="3">
    <source>
        <dbReference type="ARBA" id="ARBA00022989"/>
    </source>
</evidence>
<evidence type="ECO:0000256" key="5">
    <source>
        <dbReference type="RuleBase" id="RU000687"/>
    </source>
</evidence>
<dbReference type="CDD" id="cd18989">
    <property type="entry name" value="LGIC_ECD_cation"/>
    <property type="match status" value="1"/>
</dbReference>
<accession>V4ACA5</accession>
<keyword evidence="5" id="KW-0406">Ion transport</keyword>
<organism evidence="8 9">
    <name type="scientific">Lottia gigantea</name>
    <name type="common">Giant owl limpet</name>
    <dbReference type="NCBI Taxonomy" id="225164"/>
    <lineage>
        <taxon>Eukaryota</taxon>
        <taxon>Metazoa</taxon>
        <taxon>Spiralia</taxon>
        <taxon>Lophotrochozoa</taxon>
        <taxon>Mollusca</taxon>
        <taxon>Gastropoda</taxon>
        <taxon>Patellogastropoda</taxon>
        <taxon>Lottioidea</taxon>
        <taxon>Lottiidae</taxon>
        <taxon>Lottia</taxon>
    </lineage>
</organism>
<feature type="domain" description="Neurotransmitter-gated ion-channel ligand-binding" evidence="6">
    <location>
        <begin position="51"/>
        <end position="225"/>
    </location>
</feature>
<comment type="subcellular location">
    <subcellularLocation>
        <location evidence="1">Membrane</location>
        <topology evidence="1">Multi-pass membrane protein</topology>
    </subcellularLocation>
</comment>
<evidence type="ECO:0000313" key="9">
    <source>
        <dbReference type="Proteomes" id="UP000030746"/>
    </source>
</evidence>
<gene>
    <name evidence="8" type="ORF">LOTGIDRAFT_162211</name>
</gene>
<feature type="transmembrane region" description="Helical" evidence="5">
    <location>
        <begin position="285"/>
        <end position="303"/>
    </location>
</feature>
<dbReference type="STRING" id="225164.V4ACA5"/>
<keyword evidence="3 5" id="KW-1133">Transmembrane helix</keyword>
<evidence type="ECO:0000259" key="6">
    <source>
        <dbReference type="Pfam" id="PF02931"/>
    </source>
</evidence>
<dbReference type="InterPro" id="IPR036719">
    <property type="entry name" value="Neuro-gated_channel_TM_sf"/>
</dbReference>
<keyword evidence="9" id="KW-1185">Reference proteome</keyword>
<keyword evidence="5" id="KW-0813">Transport</keyword>
<feature type="transmembrane region" description="Helical" evidence="5">
    <location>
        <begin position="252"/>
        <end position="273"/>
    </location>
</feature>
<proteinExistence type="inferred from homology"/>
<dbReference type="InterPro" id="IPR036734">
    <property type="entry name" value="Neur_chan_lig-bd_sf"/>
</dbReference>
<dbReference type="OrthoDB" id="6142423at2759"/>
<dbReference type="GeneID" id="20238947"/>